<dbReference type="SUPFAM" id="SSF56747">
    <property type="entry name" value="Prim-pol domain"/>
    <property type="match status" value="1"/>
</dbReference>
<sequence length="315" mass="34248">MSRALDIQHGNEFLASALAAAARGWRVFPLKPGTKKPSIAAWEQQATVDPARIRQWWAAVPDRNIGVACGPSGLLVLDLDPADGPVPRRWAAQGIAHGRDMIALLARRAHQPDPTDTLIVVTPRGGEHRYFLRPEGLWRRSTVGDRGRGIGWRVDTRGPGSLVVAPGSVGSANGHAVTYTIVRDGPIAPLPDWLAAMLTRQSPRRRVTMPADIRPVPSRRIRAYVNAAITAESRAVANAEEGHRHLTLYAAAAALGELVGSGWVAPSLVTYHLTEAGRRHVGVGDFDWNELTGTIRDGIEAGRRNRRVLRDRPRG</sequence>
<comment type="caution">
    <text evidence="2">The sequence shown here is derived from an EMBL/GenBank/DDBJ whole genome shotgun (WGS) entry which is preliminary data.</text>
</comment>
<reference evidence="2" key="1">
    <citation type="submission" date="2019-09" db="EMBL/GenBank/DDBJ databases">
        <authorList>
            <person name="Teo W.F.A."/>
            <person name="Duangmal K."/>
        </authorList>
    </citation>
    <scope>NUCLEOTIDE SEQUENCE [LARGE SCALE GENOMIC DNA]</scope>
    <source>
        <strain evidence="2">K81G1</strain>
    </source>
</reference>
<dbReference type="EMBL" id="VMNW02000038">
    <property type="protein sequence ID" value="KAA9157963.1"/>
    <property type="molecule type" value="Genomic_DNA"/>
</dbReference>
<evidence type="ECO:0000313" key="3">
    <source>
        <dbReference type="Proteomes" id="UP000319769"/>
    </source>
</evidence>
<dbReference type="Pfam" id="PF09250">
    <property type="entry name" value="Prim-Pol"/>
    <property type="match status" value="1"/>
</dbReference>
<name>A0A5N0UZ46_9PSEU</name>
<dbReference type="CDD" id="cd04859">
    <property type="entry name" value="Prim_Pol"/>
    <property type="match status" value="1"/>
</dbReference>
<dbReference type="Gene3D" id="3.30.720.160">
    <property type="entry name" value="Bifunctional DNA primase/polymerase, N-terminal"/>
    <property type="match status" value="1"/>
</dbReference>
<keyword evidence="3" id="KW-1185">Reference proteome</keyword>
<dbReference type="InterPro" id="IPR015330">
    <property type="entry name" value="DNA_primase/pol_bifunc_N"/>
</dbReference>
<dbReference type="RefSeq" id="WP_144760960.1">
    <property type="nucleotide sequence ID" value="NZ_VMNW02000038.1"/>
</dbReference>
<protein>
    <submittedName>
        <fullName evidence="2">Bifunctional DNA primase/polymerase</fullName>
    </submittedName>
</protein>
<evidence type="ECO:0000313" key="2">
    <source>
        <dbReference type="EMBL" id="KAA9157963.1"/>
    </source>
</evidence>
<feature type="domain" description="DNA primase/polymerase bifunctional N-terminal" evidence="1">
    <location>
        <begin position="17"/>
        <end position="194"/>
    </location>
</feature>
<dbReference type="AlphaFoldDB" id="A0A5N0UZ46"/>
<gene>
    <name evidence="2" type="ORF">FPZ12_024070</name>
</gene>
<proteinExistence type="predicted"/>
<organism evidence="2 3">
    <name type="scientific">Amycolatopsis acidicola</name>
    <dbReference type="NCBI Taxonomy" id="2596893"/>
    <lineage>
        <taxon>Bacteria</taxon>
        <taxon>Bacillati</taxon>
        <taxon>Actinomycetota</taxon>
        <taxon>Actinomycetes</taxon>
        <taxon>Pseudonocardiales</taxon>
        <taxon>Pseudonocardiaceae</taxon>
        <taxon>Amycolatopsis</taxon>
    </lineage>
</organism>
<dbReference type="SMART" id="SM00943">
    <property type="entry name" value="Prim-Pol"/>
    <property type="match status" value="1"/>
</dbReference>
<evidence type="ECO:0000259" key="1">
    <source>
        <dbReference type="SMART" id="SM00943"/>
    </source>
</evidence>
<dbReference type="Proteomes" id="UP000319769">
    <property type="component" value="Unassembled WGS sequence"/>
</dbReference>
<dbReference type="OrthoDB" id="3218228at2"/>
<accession>A0A5N0UZ46</accession>